<proteinExistence type="predicted"/>
<accession>A0A657PLK7</accession>
<evidence type="ECO:0000256" key="1">
    <source>
        <dbReference type="ARBA" id="ARBA00004613"/>
    </source>
</evidence>
<dbReference type="PROSITE" id="PS51677">
    <property type="entry name" value="NODB"/>
    <property type="match status" value="1"/>
</dbReference>
<dbReference type="GO" id="GO:0016810">
    <property type="term" value="F:hydrolase activity, acting on carbon-nitrogen (but not peptide) bonds"/>
    <property type="evidence" value="ECO:0007669"/>
    <property type="project" value="InterPro"/>
</dbReference>
<reference evidence="5 7" key="2">
    <citation type="submission" date="2018-01" db="EMBL/GenBank/DDBJ databases">
        <title>Novel co-symbiosis in the lucinid bivalve Phacoides pectinatus.</title>
        <authorList>
            <person name="Lim S.J."/>
            <person name="Davis B.G."/>
            <person name="Gill D.E."/>
            <person name="Engel A.S."/>
            <person name="Anderson L.C."/>
            <person name="Campbell B.J."/>
        </authorList>
    </citation>
    <scope>NUCLEOTIDE SEQUENCE [LARGE SCALE GENOMIC DNA]</scope>
    <source>
        <strain evidence="5">N3_P5</strain>
    </source>
</reference>
<dbReference type="InterPro" id="IPR011330">
    <property type="entry name" value="Glyco_hydro/deAcase_b/a-brl"/>
</dbReference>
<evidence type="ECO:0000313" key="7">
    <source>
        <dbReference type="Proteomes" id="UP000250928"/>
    </source>
</evidence>
<dbReference type="PANTHER" id="PTHR34216">
    <property type="match status" value="1"/>
</dbReference>
<dbReference type="Pfam" id="PF01522">
    <property type="entry name" value="Polysacc_deac_1"/>
    <property type="match status" value="1"/>
</dbReference>
<protein>
    <recommendedName>
        <fullName evidence="3">NodB homology domain-containing protein</fullName>
    </recommendedName>
</protein>
<dbReference type="Gene3D" id="3.20.20.370">
    <property type="entry name" value="Glycoside hydrolase/deacetylase"/>
    <property type="match status" value="1"/>
</dbReference>
<dbReference type="EMBL" id="PQCO01000046">
    <property type="protein sequence ID" value="PUE05701.1"/>
    <property type="molecule type" value="Genomic_DNA"/>
</dbReference>
<dbReference type="InterPro" id="IPR002509">
    <property type="entry name" value="NODB_dom"/>
</dbReference>
<dbReference type="SUPFAM" id="SSF88713">
    <property type="entry name" value="Glycoside hydrolase/deacetylase"/>
    <property type="match status" value="1"/>
</dbReference>
<organism evidence="4 6">
    <name type="scientific">Candidatus Sedimenticola endophacoides</name>
    <dbReference type="NCBI Taxonomy" id="2548426"/>
    <lineage>
        <taxon>Bacteria</taxon>
        <taxon>Pseudomonadati</taxon>
        <taxon>Pseudomonadota</taxon>
        <taxon>Gammaproteobacteria</taxon>
        <taxon>Chromatiales</taxon>
        <taxon>Sedimenticolaceae</taxon>
        <taxon>Sedimenticola</taxon>
    </lineage>
</organism>
<dbReference type="GO" id="GO:0005576">
    <property type="term" value="C:extracellular region"/>
    <property type="evidence" value="ECO:0007669"/>
    <property type="project" value="UniProtKB-SubCell"/>
</dbReference>
<feature type="domain" description="NodB homology" evidence="3">
    <location>
        <begin position="63"/>
        <end position="314"/>
    </location>
</feature>
<reference evidence="4 6" key="1">
    <citation type="submission" date="2017-02" db="EMBL/GenBank/DDBJ databases">
        <title>Novel co-symbiosis in the unique lucinid bivalve Phacoides pectinatus.</title>
        <authorList>
            <person name="Lim S.J."/>
            <person name="Davis B.G."/>
            <person name="Gill D.E."/>
            <person name="Engel A.S."/>
            <person name="Anderson L.C."/>
            <person name="Campbell B.J."/>
        </authorList>
    </citation>
    <scope>NUCLEOTIDE SEQUENCE [LARGE SCALE GENOMIC DNA]</scope>
    <source>
        <strain evidence="4">LUC13016_P6</strain>
    </source>
</reference>
<keyword evidence="2" id="KW-0732">Signal</keyword>
<dbReference type="GO" id="GO:0005975">
    <property type="term" value="P:carbohydrate metabolic process"/>
    <property type="evidence" value="ECO:0007669"/>
    <property type="project" value="InterPro"/>
</dbReference>
<evidence type="ECO:0000256" key="2">
    <source>
        <dbReference type="ARBA" id="ARBA00022729"/>
    </source>
</evidence>
<dbReference type="CDD" id="cd10918">
    <property type="entry name" value="CE4_NodB_like_5s_6s"/>
    <property type="match status" value="1"/>
</dbReference>
<dbReference type="Proteomes" id="UP000243361">
    <property type="component" value="Unassembled WGS sequence"/>
</dbReference>
<comment type="caution">
    <text evidence="4">The sequence shown here is derived from an EMBL/GenBank/DDBJ whole genome shotgun (WGS) entry which is preliminary data.</text>
</comment>
<evidence type="ECO:0000313" key="4">
    <source>
        <dbReference type="EMBL" id="OQX37267.1"/>
    </source>
</evidence>
<gene>
    <name evidence="4" type="ORF">B0D84_00740</name>
    <name evidence="5" type="ORF">C3L24_00565</name>
</gene>
<sequence>MTTATPPHGLIFHHFHGAGHPKSQGSIAASTLRRIIEHYQEHCTLLQARDYLEKSRQGRLRPGEVCLTFDDSLRCQYDIALPELERLGLTAFWFIYSSVLTGKPETLEIFRRFRSEHFDDIDQFYHAFYRHLDDDPLGIRIREGLADFDPGAYLSALPFYSDGDRRFRYVRDRILGPGDYDRVMYQMIEVAGTTPERLARGLWMEAGHLRKLHAGGHVIGLHSHTHPTALARLDRAEQFSQYRENQAILERILGERPTTMSHPCNSYSAETLELLQRLGIDLGFCADMSRGMLSRLEHPREDHANIVDRLERGG</sequence>
<comment type="subcellular location">
    <subcellularLocation>
        <location evidence="1">Secreted</location>
    </subcellularLocation>
</comment>
<evidence type="ECO:0000313" key="6">
    <source>
        <dbReference type="Proteomes" id="UP000243361"/>
    </source>
</evidence>
<evidence type="ECO:0000259" key="3">
    <source>
        <dbReference type="PROSITE" id="PS51677"/>
    </source>
</evidence>
<dbReference type="PANTHER" id="PTHR34216:SF3">
    <property type="entry name" value="POLY-BETA-1,6-N-ACETYL-D-GLUCOSAMINE N-DEACETYLASE"/>
    <property type="match status" value="1"/>
</dbReference>
<evidence type="ECO:0000313" key="5">
    <source>
        <dbReference type="EMBL" id="PUE05701.1"/>
    </source>
</evidence>
<name>A0A657PLK7_9GAMM</name>
<dbReference type="Proteomes" id="UP000250928">
    <property type="component" value="Unassembled WGS sequence"/>
</dbReference>
<dbReference type="AlphaFoldDB" id="A0A657PLK7"/>
<dbReference type="EMBL" id="MUIE01000064">
    <property type="protein sequence ID" value="OQX37267.1"/>
    <property type="molecule type" value="Genomic_DNA"/>
</dbReference>
<keyword evidence="6" id="KW-1185">Reference proteome</keyword>
<dbReference type="InterPro" id="IPR051398">
    <property type="entry name" value="Polysacch_Deacetylase"/>
</dbReference>